<sequence length="117" mass="13620">MSDSTQISVHIKITVDPAHAETYLNALKPVFTAVIAEPRNTFFEVYQDEQNPGVFKLVENWTASVEYMKEVLKKEYYEPYRATIMPLLLKPLEVEFYTRMPGNEWVNVRAGIYPDRS</sequence>
<dbReference type="KEGG" id="pchm:VFPPC_10229"/>
<proteinExistence type="predicted"/>
<dbReference type="PROSITE" id="PS51725">
    <property type="entry name" value="ABM"/>
    <property type="match status" value="1"/>
</dbReference>
<gene>
    <name evidence="2" type="ORF">VFPPC_10229</name>
</gene>
<dbReference type="Gene3D" id="3.30.70.100">
    <property type="match status" value="1"/>
</dbReference>
<reference evidence="2 3" key="1">
    <citation type="journal article" date="2016" name="PLoS Pathog.">
        <title>Biosynthesis of antibiotic leucinostatins in bio-control fungus Purpureocillium lilacinum and their inhibition on phytophthora revealed by genome mining.</title>
        <authorList>
            <person name="Wang G."/>
            <person name="Liu Z."/>
            <person name="Lin R."/>
            <person name="Li E."/>
            <person name="Mao Z."/>
            <person name="Ling J."/>
            <person name="Yang Y."/>
            <person name="Yin W.B."/>
            <person name="Xie B."/>
        </authorList>
    </citation>
    <scope>NUCLEOTIDE SEQUENCE [LARGE SCALE GENOMIC DNA]</scope>
    <source>
        <strain evidence="2">170</strain>
    </source>
</reference>
<evidence type="ECO:0000313" key="3">
    <source>
        <dbReference type="Proteomes" id="UP000078397"/>
    </source>
</evidence>
<dbReference type="RefSeq" id="XP_018137254.1">
    <property type="nucleotide sequence ID" value="XM_018288632.1"/>
</dbReference>
<dbReference type="InterPro" id="IPR007138">
    <property type="entry name" value="ABM_dom"/>
</dbReference>
<name>A0A179F286_METCM</name>
<dbReference type="OrthoDB" id="4126315at2759"/>
<accession>A0A179F286</accession>
<dbReference type="GeneID" id="28852626"/>
<evidence type="ECO:0000313" key="2">
    <source>
        <dbReference type="EMBL" id="OAQ59199.1"/>
    </source>
</evidence>
<dbReference type="EMBL" id="LSBJ02000010">
    <property type="protein sequence ID" value="OAQ59199.1"/>
    <property type="molecule type" value="Genomic_DNA"/>
</dbReference>
<dbReference type="InterPro" id="IPR011008">
    <property type="entry name" value="Dimeric_a/b-barrel"/>
</dbReference>
<evidence type="ECO:0000259" key="1">
    <source>
        <dbReference type="PROSITE" id="PS51725"/>
    </source>
</evidence>
<keyword evidence="2" id="KW-0503">Monooxygenase</keyword>
<protein>
    <submittedName>
        <fullName evidence="2">Antibiotic biosynthesis monooxygenase domain-containing protein</fullName>
    </submittedName>
</protein>
<organism evidence="2 3">
    <name type="scientific">Pochonia chlamydosporia 170</name>
    <dbReference type="NCBI Taxonomy" id="1380566"/>
    <lineage>
        <taxon>Eukaryota</taxon>
        <taxon>Fungi</taxon>
        <taxon>Dikarya</taxon>
        <taxon>Ascomycota</taxon>
        <taxon>Pezizomycotina</taxon>
        <taxon>Sordariomycetes</taxon>
        <taxon>Hypocreomycetidae</taxon>
        <taxon>Hypocreales</taxon>
        <taxon>Clavicipitaceae</taxon>
        <taxon>Pochonia</taxon>
    </lineage>
</organism>
<dbReference type="SUPFAM" id="SSF54909">
    <property type="entry name" value="Dimeric alpha+beta barrel"/>
    <property type="match status" value="1"/>
</dbReference>
<keyword evidence="2" id="KW-0560">Oxidoreductase</keyword>
<dbReference type="Proteomes" id="UP000078397">
    <property type="component" value="Unassembled WGS sequence"/>
</dbReference>
<dbReference type="AlphaFoldDB" id="A0A179F286"/>
<dbReference type="GO" id="GO:0004497">
    <property type="term" value="F:monooxygenase activity"/>
    <property type="evidence" value="ECO:0007669"/>
    <property type="project" value="UniProtKB-KW"/>
</dbReference>
<keyword evidence="3" id="KW-1185">Reference proteome</keyword>
<comment type="caution">
    <text evidence="2">The sequence shown here is derived from an EMBL/GenBank/DDBJ whole genome shotgun (WGS) entry which is preliminary data.</text>
</comment>
<feature type="domain" description="ABM" evidence="1">
    <location>
        <begin position="7"/>
        <end position="96"/>
    </location>
</feature>
<dbReference type="Pfam" id="PF03992">
    <property type="entry name" value="ABM"/>
    <property type="match status" value="1"/>
</dbReference>